<reference evidence="2" key="2">
    <citation type="submission" date="2011-04" db="EMBL/GenBank/DDBJ databases">
        <authorList>
            <person name="Genoscope - CEA"/>
        </authorList>
    </citation>
    <scope>NUCLEOTIDE SEQUENCE</scope>
    <source>
        <strain evidence="2">R24</strain>
    </source>
</reference>
<proteinExistence type="predicted"/>
<feature type="compositionally biased region" description="Low complexity" evidence="1">
    <location>
        <begin position="18"/>
        <end position="27"/>
    </location>
</feature>
<gene>
    <name evidence="2" type="ORF">RALSY_mp30100</name>
</gene>
<dbReference type="EMBL" id="FR854092">
    <property type="protein sequence ID" value="CCA86789.1"/>
    <property type="molecule type" value="Genomic_DNA"/>
</dbReference>
<reference evidence="2" key="1">
    <citation type="journal article" date="2011" name="PLoS ONE">
        <title>Ralstonia syzygii, the Blood Disease Bacterium and some Asian R. solanacearum strains form a single genomic species despite divergent lifestyles.</title>
        <authorList>
            <person name="Remenant B."/>
            <person name="de Cambiaire J.C."/>
            <person name="Cellier G."/>
            <person name="Jacobs J.M."/>
            <person name="Mangenot S."/>
            <person name="Barbe V."/>
            <person name="Lajus A."/>
            <person name="Vallenet D."/>
            <person name="Medigue C."/>
            <person name="Fegan M."/>
            <person name="Allen C."/>
            <person name="Prior P."/>
        </authorList>
    </citation>
    <scope>NUCLEOTIDE SEQUENCE</scope>
    <source>
        <strain evidence="2">R24</strain>
    </source>
</reference>
<name>G3ABA0_9RALS</name>
<protein>
    <submittedName>
        <fullName evidence="2">Uncharacterized protein</fullName>
    </submittedName>
</protein>
<organism evidence="2">
    <name type="scientific">Ralstonia syzygii R24</name>
    <dbReference type="NCBI Taxonomy" id="907261"/>
    <lineage>
        <taxon>Bacteria</taxon>
        <taxon>Pseudomonadati</taxon>
        <taxon>Pseudomonadota</taxon>
        <taxon>Betaproteobacteria</taxon>
        <taxon>Burkholderiales</taxon>
        <taxon>Burkholderiaceae</taxon>
        <taxon>Ralstonia</taxon>
        <taxon>Ralstonia solanacearum species complex</taxon>
    </lineage>
</organism>
<evidence type="ECO:0000313" key="2">
    <source>
        <dbReference type="EMBL" id="CCA86789.1"/>
    </source>
</evidence>
<feature type="region of interest" description="Disordered" evidence="1">
    <location>
        <begin position="1"/>
        <end position="27"/>
    </location>
</feature>
<sequence length="195" mass="20564">MGDKTFQGTRKRTLVPRGDAAGAGQAAPAARVRIVPHIFFHPDSDRRPRHLTGSADPGMRNACRALAGSQDHGPHTAGGEFHPALKTYQAGKSAGSRDATPAARHASPLLTGRINRLPGGTFGAGTAGSGGIRCSRTLSGLRRSAVHPPFIFASGPFHSMPGLPFMLGFNNRPVPLAQYIAGKTNRPTQYEGKLR</sequence>
<accession>G3ABA0</accession>
<dbReference type="AlphaFoldDB" id="G3ABA0"/>
<evidence type="ECO:0000256" key="1">
    <source>
        <dbReference type="SAM" id="MobiDB-lite"/>
    </source>
</evidence>